<dbReference type="InterPro" id="IPR007707">
    <property type="entry name" value="TACC_C"/>
</dbReference>
<dbReference type="InterPro" id="IPR039915">
    <property type="entry name" value="TACC"/>
</dbReference>
<feature type="coiled-coil region" evidence="7">
    <location>
        <begin position="519"/>
        <end position="652"/>
    </location>
</feature>
<keyword evidence="6" id="KW-0206">Cytoskeleton</keyword>
<evidence type="ECO:0000313" key="10">
    <source>
        <dbReference type="EMBL" id="KAK3592476.1"/>
    </source>
</evidence>
<feature type="region of interest" description="Disordered" evidence="8">
    <location>
        <begin position="286"/>
        <end position="393"/>
    </location>
</feature>
<evidence type="ECO:0000256" key="5">
    <source>
        <dbReference type="ARBA" id="ARBA00023054"/>
    </source>
</evidence>
<keyword evidence="4" id="KW-0597">Phosphoprotein</keyword>
<evidence type="ECO:0000256" key="3">
    <source>
        <dbReference type="ARBA" id="ARBA00022490"/>
    </source>
</evidence>
<keyword evidence="5 7" id="KW-0175">Coiled coil</keyword>
<feature type="compositionally biased region" description="Basic and acidic residues" evidence="8">
    <location>
        <begin position="343"/>
        <end position="361"/>
    </location>
</feature>
<evidence type="ECO:0000256" key="6">
    <source>
        <dbReference type="ARBA" id="ARBA00023212"/>
    </source>
</evidence>
<evidence type="ECO:0000313" key="11">
    <source>
        <dbReference type="Proteomes" id="UP001195483"/>
    </source>
</evidence>
<dbReference type="EMBL" id="JAEAOA010000551">
    <property type="protein sequence ID" value="KAK3592476.1"/>
    <property type="molecule type" value="Genomic_DNA"/>
</dbReference>
<reference evidence="10" key="1">
    <citation type="journal article" date="2021" name="Genome Biol. Evol.">
        <title>A High-Quality Reference Genome for a Parasitic Bivalve with Doubly Uniparental Inheritance (Bivalvia: Unionida).</title>
        <authorList>
            <person name="Smith C.H."/>
        </authorList>
    </citation>
    <scope>NUCLEOTIDE SEQUENCE</scope>
    <source>
        <strain evidence="10">CHS0354</strain>
    </source>
</reference>
<accession>A0AAE0SI82</accession>
<dbReference type="FunFam" id="1.20.5.1700:FF:000001">
    <property type="entry name" value="Transforming acidic coiled-coil-containing protein 1 isoform 2"/>
    <property type="match status" value="1"/>
</dbReference>
<dbReference type="GO" id="GO:0007052">
    <property type="term" value="P:mitotic spindle organization"/>
    <property type="evidence" value="ECO:0007669"/>
    <property type="project" value="InterPro"/>
</dbReference>
<evidence type="ECO:0000256" key="4">
    <source>
        <dbReference type="ARBA" id="ARBA00022553"/>
    </source>
</evidence>
<proteinExistence type="inferred from homology"/>
<reference evidence="10" key="3">
    <citation type="submission" date="2023-05" db="EMBL/GenBank/DDBJ databases">
        <authorList>
            <person name="Smith C.H."/>
        </authorList>
    </citation>
    <scope>NUCLEOTIDE SEQUENCE</scope>
    <source>
        <strain evidence="10">CHS0354</strain>
        <tissue evidence="10">Mantle</tissue>
    </source>
</reference>
<comment type="similarity">
    <text evidence="2">Belongs to the TACC family.</text>
</comment>
<evidence type="ECO:0000256" key="2">
    <source>
        <dbReference type="ARBA" id="ARBA00009423"/>
    </source>
</evidence>
<dbReference type="GO" id="GO:0005737">
    <property type="term" value="C:cytoplasm"/>
    <property type="evidence" value="ECO:0007669"/>
    <property type="project" value="TreeGrafter"/>
</dbReference>
<dbReference type="Gene3D" id="1.20.5.1700">
    <property type="match status" value="1"/>
</dbReference>
<feature type="compositionally biased region" description="Polar residues" evidence="8">
    <location>
        <begin position="40"/>
        <end position="61"/>
    </location>
</feature>
<dbReference type="Proteomes" id="UP001195483">
    <property type="component" value="Unassembled WGS sequence"/>
</dbReference>
<evidence type="ECO:0000259" key="9">
    <source>
        <dbReference type="Pfam" id="PF05010"/>
    </source>
</evidence>
<dbReference type="PANTHER" id="PTHR13924">
    <property type="entry name" value="TRANSFORMING ACIDIC COILED-COIL CONTAINING PROTEIN 1/2"/>
    <property type="match status" value="1"/>
</dbReference>
<dbReference type="GO" id="GO:0007097">
    <property type="term" value="P:nuclear migration"/>
    <property type="evidence" value="ECO:0007669"/>
    <property type="project" value="TreeGrafter"/>
</dbReference>
<dbReference type="AlphaFoldDB" id="A0AAE0SI82"/>
<feature type="compositionally biased region" description="Basic and acidic residues" evidence="8">
    <location>
        <begin position="174"/>
        <end position="202"/>
    </location>
</feature>
<dbReference type="Pfam" id="PF05010">
    <property type="entry name" value="TACC_C"/>
    <property type="match status" value="1"/>
</dbReference>
<feature type="compositionally biased region" description="Basic residues" evidence="8">
    <location>
        <begin position="121"/>
        <end position="140"/>
    </location>
</feature>
<dbReference type="Gene3D" id="1.10.287.1490">
    <property type="match status" value="1"/>
</dbReference>
<comment type="caution">
    <text evidence="10">The sequence shown here is derived from an EMBL/GenBank/DDBJ whole genome shotgun (WGS) entry which is preliminary data.</text>
</comment>
<evidence type="ECO:0000256" key="1">
    <source>
        <dbReference type="ARBA" id="ARBA00004245"/>
    </source>
</evidence>
<dbReference type="PANTHER" id="PTHR13924:SF10">
    <property type="entry name" value="TRANSFORMING ACIDIC COILED-COIL PROTEIN, ISOFORM K"/>
    <property type="match status" value="1"/>
</dbReference>
<feature type="region of interest" description="Disordered" evidence="8">
    <location>
        <begin position="1"/>
        <end position="250"/>
    </location>
</feature>
<feature type="compositionally biased region" description="Basic and acidic residues" evidence="8">
    <location>
        <begin position="65"/>
        <end position="79"/>
    </location>
</feature>
<gene>
    <name evidence="10" type="ORF">CHS0354_008284</name>
</gene>
<keyword evidence="3" id="KW-0963">Cytoplasm</keyword>
<comment type="subcellular location">
    <subcellularLocation>
        <location evidence="1">Cytoplasm</location>
        <location evidence="1">Cytoskeleton</location>
    </subcellularLocation>
</comment>
<feature type="compositionally biased region" description="Basic and acidic residues" evidence="8">
    <location>
        <begin position="108"/>
        <end position="117"/>
    </location>
</feature>
<feature type="coiled-coil region" evidence="7">
    <location>
        <begin position="459"/>
        <end position="493"/>
    </location>
</feature>
<name>A0AAE0SI82_9BIVA</name>
<evidence type="ECO:0000256" key="7">
    <source>
        <dbReference type="SAM" id="Coils"/>
    </source>
</evidence>
<dbReference type="GO" id="GO:0005856">
    <property type="term" value="C:cytoskeleton"/>
    <property type="evidence" value="ECO:0007669"/>
    <property type="project" value="UniProtKB-SubCell"/>
</dbReference>
<sequence length="656" mass="74280">MEDDGEISPPLPKGTYNFNFDEFDENTNPFESKKRLDISPTRSCDGNDGSLNPFKSRSNFARSPPRKDNNRNEKVKLESPVDNNFDTNDIQEENSKENVSNNESSIEILDRQSKETTRPSQQKKKTSGPKKSIRKPKVKSNFKPLPNFGLQEGDGDDIQIFSTKASQAAAETEASLKKEVEPIQEIESVKEVEPLEPMKEQEPTEEPPQADQLSNQDSGFDDLPASQMTESFHEFGAGEMAEEANEGFAPASEVLNDDAAWEMMEKMHNADNTKQGRASLLKNFDPLTEDQGAVGSEETEVPSKPTESTDTGFEDEDLLLMNTPPNKTLSGRDQLRQHPAARVLKEQLEGDAAPREARKVDIMFFSPEKGEQKPGDEEVYYDAPDYLPTRTRPNTLIKQNDKTISVKSGDNNKDAAIVQLVQDAYLDKSEQVLKYSQSDWNKLKQDLELDFQARLLNKEREWSRKLADRDKKMANLEEQVSVLRSANEDMRQVVTEFEKTIAQLHVEKEKTTSESQNTYEEVVKERDQALDDLQSVESAFSDLHQRYERTKGVVEGLRKNEEVLKKCVQDYQVKLKEAEDKCAAIRLQAEEKLDIANQEMDKLRKSTTSDVARLEAALRKTDLKVQGLERSLEQKVKENQELTAICDELIAKVGGN</sequence>
<feature type="domain" description="Transforming acidic coiled-coil-containing protein C-terminal" evidence="9">
    <location>
        <begin position="464"/>
        <end position="650"/>
    </location>
</feature>
<reference evidence="10" key="2">
    <citation type="journal article" date="2021" name="Genome Biol. Evol.">
        <title>Developing a high-quality reference genome for a parasitic bivalve with doubly uniparental inheritance (Bivalvia: Unionida).</title>
        <authorList>
            <person name="Smith C.H."/>
        </authorList>
    </citation>
    <scope>NUCLEOTIDE SEQUENCE</scope>
    <source>
        <strain evidence="10">CHS0354</strain>
        <tissue evidence="10">Mantle</tissue>
    </source>
</reference>
<organism evidence="10 11">
    <name type="scientific">Potamilus streckersoni</name>
    <dbReference type="NCBI Taxonomy" id="2493646"/>
    <lineage>
        <taxon>Eukaryota</taxon>
        <taxon>Metazoa</taxon>
        <taxon>Spiralia</taxon>
        <taxon>Lophotrochozoa</taxon>
        <taxon>Mollusca</taxon>
        <taxon>Bivalvia</taxon>
        <taxon>Autobranchia</taxon>
        <taxon>Heteroconchia</taxon>
        <taxon>Palaeoheterodonta</taxon>
        <taxon>Unionida</taxon>
        <taxon>Unionoidea</taxon>
        <taxon>Unionidae</taxon>
        <taxon>Ambleminae</taxon>
        <taxon>Lampsilini</taxon>
        <taxon>Potamilus</taxon>
    </lineage>
</organism>
<protein>
    <recommendedName>
        <fullName evidence="9">Transforming acidic coiled-coil-containing protein C-terminal domain-containing protein</fullName>
    </recommendedName>
</protein>
<keyword evidence="11" id="KW-1185">Reference proteome</keyword>
<evidence type="ECO:0000256" key="8">
    <source>
        <dbReference type="SAM" id="MobiDB-lite"/>
    </source>
</evidence>